<dbReference type="Proteomes" id="UP001501490">
    <property type="component" value="Unassembled WGS sequence"/>
</dbReference>
<gene>
    <name evidence="2" type="ORF">GCM10022236_21110</name>
</gene>
<evidence type="ECO:0000256" key="1">
    <source>
        <dbReference type="SAM" id="Phobius"/>
    </source>
</evidence>
<keyword evidence="1" id="KW-0472">Membrane</keyword>
<organism evidence="2 3">
    <name type="scientific">Microlunatus ginsengisoli</name>
    <dbReference type="NCBI Taxonomy" id="363863"/>
    <lineage>
        <taxon>Bacteria</taxon>
        <taxon>Bacillati</taxon>
        <taxon>Actinomycetota</taxon>
        <taxon>Actinomycetes</taxon>
        <taxon>Propionibacteriales</taxon>
        <taxon>Propionibacteriaceae</taxon>
        <taxon>Microlunatus</taxon>
    </lineage>
</organism>
<name>A0ABP6ZTP7_9ACTN</name>
<dbReference type="RefSeq" id="WP_344804184.1">
    <property type="nucleotide sequence ID" value="NZ_BAABAB010000014.1"/>
</dbReference>
<reference evidence="3" key="1">
    <citation type="journal article" date="2019" name="Int. J. Syst. Evol. Microbiol.">
        <title>The Global Catalogue of Microorganisms (GCM) 10K type strain sequencing project: providing services to taxonomists for standard genome sequencing and annotation.</title>
        <authorList>
            <consortium name="The Broad Institute Genomics Platform"/>
            <consortium name="The Broad Institute Genome Sequencing Center for Infectious Disease"/>
            <person name="Wu L."/>
            <person name="Ma J."/>
        </authorList>
    </citation>
    <scope>NUCLEOTIDE SEQUENCE [LARGE SCALE GENOMIC DNA]</scope>
    <source>
        <strain evidence="3">JCM 16929</strain>
    </source>
</reference>
<protein>
    <submittedName>
        <fullName evidence="2">Uncharacterized protein</fullName>
    </submittedName>
</protein>
<keyword evidence="1" id="KW-0812">Transmembrane</keyword>
<proteinExistence type="predicted"/>
<keyword evidence="3" id="KW-1185">Reference proteome</keyword>
<feature type="transmembrane region" description="Helical" evidence="1">
    <location>
        <begin position="6"/>
        <end position="24"/>
    </location>
</feature>
<comment type="caution">
    <text evidence="2">The sequence shown here is derived from an EMBL/GenBank/DDBJ whole genome shotgun (WGS) entry which is preliminary data.</text>
</comment>
<evidence type="ECO:0000313" key="2">
    <source>
        <dbReference type="EMBL" id="GAA3618595.1"/>
    </source>
</evidence>
<evidence type="ECO:0000313" key="3">
    <source>
        <dbReference type="Proteomes" id="UP001501490"/>
    </source>
</evidence>
<accession>A0ABP6ZTP7</accession>
<dbReference type="EMBL" id="BAABAB010000014">
    <property type="protein sequence ID" value="GAA3618595.1"/>
    <property type="molecule type" value="Genomic_DNA"/>
</dbReference>
<sequence>MSTTGWIVLAVVAVIVIVVGLLIFRRVRYVRGLKQRGWTFDSSPPLEAVLDHHAPPFGIGLSRKPDELVSGSTAEGIPFRVFEYAYTGGGPKFDQRLASLTLPTALPDLFLTAGRPRIGITAPSYDIEAGLTVSADDPTYARAMLDAAVPAIRAFGAERGVDLSIDGNHLVSVGAPKNADELTDYLEALAPVAQAIARGGGTYAVPTPAPGFGFYRRDWFYVGRDDALISRYGLTTVGHGHRTEDVIRGDNDGLPLEAFVHRWETTRTETSTDSEGRTTTRTVTDHHDETVLAMVMPFSLPMLSVGVGGWGGEKVRFESEEFNDAFKVRTSSPKFASDVIHPRQMEYLMSMRPPAFSIDGQLIRFFPSQHDTLLIGLCADVAHGLLARVPPFVWKDLQVAPPTFRA</sequence>
<keyword evidence="1" id="KW-1133">Transmembrane helix</keyword>